<feature type="compositionally biased region" description="Low complexity" evidence="5">
    <location>
        <begin position="517"/>
        <end position="532"/>
    </location>
</feature>
<dbReference type="SUPFAM" id="SSF144232">
    <property type="entry name" value="HIT/MYND zinc finger-like"/>
    <property type="match status" value="1"/>
</dbReference>
<keyword evidence="3" id="KW-0862">Zinc</keyword>
<proteinExistence type="predicted"/>
<dbReference type="PANTHER" id="PTHR21517:SF3">
    <property type="entry name" value="APICAL JUNCTION COMPONENT 1 HOMOLOG"/>
    <property type="match status" value="1"/>
</dbReference>
<feature type="region of interest" description="Disordered" evidence="5">
    <location>
        <begin position="505"/>
        <end position="547"/>
    </location>
</feature>
<keyword evidence="7" id="KW-1185">Reference proteome</keyword>
<evidence type="ECO:0000256" key="2">
    <source>
        <dbReference type="ARBA" id="ARBA00022771"/>
    </source>
</evidence>
<evidence type="ECO:0000256" key="3">
    <source>
        <dbReference type="ARBA" id="ARBA00022833"/>
    </source>
</evidence>
<accession>A0ABM3JZL7</accession>
<evidence type="ECO:0000256" key="4">
    <source>
        <dbReference type="PROSITE-ProRule" id="PRU00134"/>
    </source>
</evidence>
<feature type="region of interest" description="Disordered" evidence="5">
    <location>
        <begin position="213"/>
        <end position="241"/>
    </location>
</feature>
<feature type="compositionally biased region" description="Polar residues" evidence="5">
    <location>
        <begin position="47"/>
        <end position="60"/>
    </location>
</feature>
<feature type="compositionally biased region" description="Polar residues" evidence="5">
    <location>
        <begin position="533"/>
        <end position="547"/>
    </location>
</feature>
<dbReference type="Pfam" id="PF26649">
    <property type="entry name" value="Ajm-1"/>
    <property type="match status" value="1"/>
</dbReference>
<reference evidence="7" key="1">
    <citation type="submission" date="2025-05" db="UniProtKB">
        <authorList>
            <consortium name="RefSeq"/>
        </authorList>
    </citation>
    <scope>NUCLEOTIDE SEQUENCE [LARGE SCALE GENOMIC DNA]</scope>
</reference>
<feature type="compositionally biased region" description="Polar residues" evidence="5">
    <location>
        <begin position="81"/>
        <end position="93"/>
    </location>
</feature>
<keyword evidence="1" id="KW-0479">Metal-binding</keyword>
<feature type="compositionally biased region" description="Polar residues" evidence="5">
    <location>
        <begin position="213"/>
        <end position="233"/>
    </location>
</feature>
<dbReference type="Proteomes" id="UP001652620">
    <property type="component" value="Chromosome 1"/>
</dbReference>
<dbReference type="InterPro" id="IPR038825">
    <property type="entry name" value="Apical_junction"/>
</dbReference>
<gene>
    <name evidence="8" type="primary">LOC105232472</name>
</gene>
<feature type="compositionally biased region" description="Polar residues" evidence="5">
    <location>
        <begin position="141"/>
        <end position="161"/>
    </location>
</feature>
<keyword evidence="2 4" id="KW-0863">Zinc-finger</keyword>
<dbReference type="GeneID" id="105232472"/>
<dbReference type="InterPro" id="IPR002893">
    <property type="entry name" value="Znf_MYND"/>
</dbReference>
<evidence type="ECO:0000313" key="8">
    <source>
        <dbReference type="RefSeq" id="XP_049314673.1"/>
    </source>
</evidence>
<evidence type="ECO:0000313" key="7">
    <source>
        <dbReference type="Proteomes" id="UP001652620"/>
    </source>
</evidence>
<feature type="region of interest" description="Disordered" evidence="5">
    <location>
        <begin position="47"/>
        <end position="167"/>
    </location>
</feature>
<dbReference type="PANTHER" id="PTHR21517">
    <property type="entry name" value="APICAL JUNCTION COMPONENT 1 HOMOLOG"/>
    <property type="match status" value="1"/>
</dbReference>
<organism evidence="7 8">
    <name type="scientific">Bactrocera dorsalis</name>
    <name type="common">Oriental fruit fly</name>
    <name type="synonym">Dacus dorsalis</name>
    <dbReference type="NCBI Taxonomy" id="27457"/>
    <lineage>
        <taxon>Eukaryota</taxon>
        <taxon>Metazoa</taxon>
        <taxon>Ecdysozoa</taxon>
        <taxon>Arthropoda</taxon>
        <taxon>Hexapoda</taxon>
        <taxon>Insecta</taxon>
        <taxon>Pterygota</taxon>
        <taxon>Neoptera</taxon>
        <taxon>Endopterygota</taxon>
        <taxon>Diptera</taxon>
        <taxon>Brachycera</taxon>
        <taxon>Muscomorpha</taxon>
        <taxon>Tephritoidea</taxon>
        <taxon>Tephritidae</taxon>
        <taxon>Bactrocera</taxon>
        <taxon>Bactrocera</taxon>
    </lineage>
</organism>
<dbReference type="PROSITE" id="PS50865">
    <property type="entry name" value="ZF_MYND_2"/>
    <property type="match status" value="1"/>
</dbReference>
<evidence type="ECO:0000256" key="5">
    <source>
        <dbReference type="SAM" id="MobiDB-lite"/>
    </source>
</evidence>
<feature type="domain" description="MYND-type" evidence="6">
    <location>
        <begin position="614"/>
        <end position="657"/>
    </location>
</feature>
<feature type="compositionally biased region" description="Low complexity" evidence="5">
    <location>
        <begin position="98"/>
        <end position="124"/>
    </location>
</feature>
<dbReference type="InterPro" id="IPR058586">
    <property type="entry name" value="Ajm-1"/>
</dbReference>
<protein>
    <submittedName>
        <fullName evidence="8">Uncharacterized protein LOC105232472 isoform X6</fullName>
    </submittedName>
</protein>
<reference evidence="8" key="2">
    <citation type="submission" date="2025-08" db="UniProtKB">
        <authorList>
            <consortium name="RefSeq"/>
        </authorList>
    </citation>
    <scope>IDENTIFICATION</scope>
    <source>
        <tissue evidence="8">Adult</tissue>
    </source>
</reference>
<sequence>MIEYNQPPENELQKSHDHNPAALSEHQLRVQASLQRLNIPDWFRQYNQNTSRSPEGNTTAYKPGNFTRKRTTESGRWAGLNSKTTSLSSLGSQRSDRSPLLLSPSAHSHHGGQAAQQHGTAGTSVYSAAGGGGGGAGAFSRWSTSHLNSSQTSPSVSQRGSFTRGGPINSSFISVASGQSSVIRSSYRQPYLGWRSQEKLSQRTPHERLASSLLAQQQRTSPTQRTAGVTANGDNGKLQPVTPEIQSSIKEVTSAIVHYVNDQTQQQQQQQQRSRSASPNSRKCWLESSFVGIRPLDSPQTPVIETTATAFSSATNTNNNTATNNSISSSQYNNYNYNYNTSNSSSNTLTAITTPNSVGGIGITTAITTNPHVLRMNGLSIVGGAPERSLSTASLEDVLASLLGLPSSSASSSGGVQGVNVGAGAGAGAALGASVGVGVNVNAGPAATSDPYARSTTTGDSASQSLVTFRHMPQQQQPPQIPQSQTQLQQSQQQLLLVQLQAEQQRLRRRSEGDAPQQQKQQQLQQQQQQQQNAKTNSSTGNSIGATTQHTNVVGYYQDASINSQHASAVGGVGGGSGVIGAGNATVSTRRVSLGDSSESNNKTTSELQIKCRNTKCDRSATPADAKKYYKSCHNCTHLYCSRECRRAHWEKHRKACLHSRASNLCRQVLATCKDDVDSQRHLSLLARKGFLSQGRGVVRVLFRSAEAAESFIKHGFQCMGEASYVRWPDLMPAEMGLELYSELLKLSTEYKPDSKMLIYVAICVVSEAPGMGQAPVRWERQLVSRCAKLKLCKSILAELDQQHQALQLQQQLQPQPPLTVVAVPEPTTEILILTFNPSLRSNNGHGELILSNILDILSRRGVLLRKHYPEIYQRLQTFTDGQTDKFNPVTLHPRDSQTGKSFVCIIMPVHTSDSDVIKLPSASDGGNRVTTIDVGSPAALAQLDDDELLTRSTS</sequence>
<name>A0ABM3JZL7_BACDO</name>
<evidence type="ECO:0000256" key="1">
    <source>
        <dbReference type="ARBA" id="ARBA00022723"/>
    </source>
</evidence>
<dbReference type="RefSeq" id="XP_049314673.1">
    <property type="nucleotide sequence ID" value="XM_049458716.1"/>
</dbReference>
<evidence type="ECO:0000259" key="6">
    <source>
        <dbReference type="PROSITE" id="PS50865"/>
    </source>
</evidence>